<dbReference type="SUPFAM" id="SSF49299">
    <property type="entry name" value="PKD domain"/>
    <property type="match status" value="2"/>
</dbReference>
<feature type="domain" description="PKD" evidence="2">
    <location>
        <begin position="315"/>
        <end position="356"/>
    </location>
</feature>
<dbReference type="EMBL" id="JAVDQI010000001">
    <property type="protein sequence ID" value="MDR6221894.1"/>
    <property type="molecule type" value="Genomic_DNA"/>
</dbReference>
<keyword evidence="1" id="KW-0472">Membrane</keyword>
<dbReference type="SMART" id="SM00089">
    <property type="entry name" value="PKD"/>
    <property type="match status" value="2"/>
</dbReference>
<feature type="domain" description="PKD" evidence="2">
    <location>
        <begin position="109"/>
        <end position="170"/>
    </location>
</feature>
<evidence type="ECO:0000259" key="2">
    <source>
        <dbReference type="PROSITE" id="PS50093"/>
    </source>
</evidence>
<evidence type="ECO:0000313" key="4">
    <source>
        <dbReference type="Proteomes" id="UP001185015"/>
    </source>
</evidence>
<keyword evidence="1" id="KW-0812">Transmembrane</keyword>
<dbReference type="InterPro" id="IPR055354">
    <property type="entry name" value="DUF7507"/>
</dbReference>
<protein>
    <submittedName>
        <fullName evidence="3">PKD repeat protein</fullName>
    </submittedName>
</protein>
<dbReference type="RefSeq" id="WP_270096298.1">
    <property type="nucleotide sequence ID" value="NZ_JAQFFK010000003.1"/>
</dbReference>
<dbReference type="InterPro" id="IPR035986">
    <property type="entry name" value="PKD_dom_sf"/>
</dbReference>
<evidence type="ECO:0000256" key="1">
    <source>
        <dbReference type="SAM" id="Phobius"/>
    </source>
</evidence>
<dbReference type="CDD" id="cd00146">
    <property type="entry name" value="PKD"/>
    <property type="match status" value="2"/>
</dbReference>
<reference evidence="3 4" key="1">
    <citation type="submission" date="2023-07" db="EMBL/GenBank/DDBJ databases">
        <title>Genomic Encyclopedia of Type Strains, Phase IV (KMG-IV): sequencing the most valuable type-strain genomes for metagenomic binning, comparative biology and taxonomic classification.</title>
        <authorList>
            <person name="Goeker M."/>
        </authorList>
    </citation>
    <scope>NUCLEOTIDE SEQUENCE [LARGE SCALE GENOMIC DNA]</scope>
    <source>
        <strain evidence="3 4">DSM 17273</strain>
    </source>
</reference>
<dbReference type="Gene3D" id="2.60.40.10">
    <property type="entry name" value="Immunoglobulins"/>
    <property type="match status" value="2"/>
</dbReference>
<dbReference type="NCBIfam" id="TIGR03024">
    <property type="entry name" value="arch_PEF_CTERM"/>
    <property type="match status" value="1"/>
</dbReference>
<organism evidence="3 4">
    <name type="scientific">Methanococcoides alaskense</name>
    <dbReference type="NCBI Taxonomy" id="325778"/>
    <lineage>
        <taxon>Archaea</taxon>
        <taxon>Methanobacteriati</taxon>
        <taxon>Methanobacteriota</taxon>
        <taxon>Stenosarchaea group</taxon>
        <taxon>Methanomicrobia</taxon>
        <taxon>Methanosarcinales</taxon>
        <taxon>Methanosarcinaceae</taxon>
        <taxon>Methanococcoides</taxon>
    </lineage>
</organism>
<keyword evidence="1" id="KW-1133">Transmembrane helix</keyword>
<dbReference type="AlphaFoldDB" id="A0AA90TXM2"/>
<dbReference type="Pfam" id="PF00801">
    <property type="entry name" value="PKD"/>
    <property type="match status" value="2"/>
</dbReference>
<dbReference type="InterPro" id="IPR022409">
    <property type="entry name" value="PKD/Chitinase_dom"/>
</dbReference>
<dbReference type="InterPro" id="IPR017474">
    <property type="entry name" value="PEF_CTERM_C"/>
</dbReference>
<dbReference type="InterPro" id="IPR000601">
    <property type="entry name" value="PKD_dom"/>
</dbReference>
<dbReference type="Pfam" id="PF26596">
    <property type="entry name" value="PEF-CTERM_ARCH"/>
    <property type="match status" value="1"/>
</dbReference>
<feature type="transmembrane region" description="Helical" evidence="1">
    <location>
        <begin position="378"/>
        <end position="395"/>
    </location>
</feature>
<dbReference type="PANTHER" id="PTHR36842">
    <property type="entry name" value="PROTEIN TOLB HOMOLOG"/>
    <property type="match status" value="1"/>
</dbReference>
<sequence>MKSVIIPVLLLLFITLLLSGFTTITNVPPELPQNPGSGSHESNFTESYNKTTLKVDEVLPIMVSNGDYVPQEPASPLSPVTASILPVADLASNVTVGSVPLSVKFTDRSSNATSISWDVNGDGIEDSSSSEFVYVYNSAGTYNVSINATNTNGSDTKTIVGHISVSISEVGPSISIEKFTNGQDADTGTGPIIPVGSEVNWTYVVTNTGTIALTSVNVTDDIEGHIGSIGTLGVGENHTLFKSGVSTEGQYSNIGYVSAESGTDGLNAYGEETIQDGDPSHYYGSSLQSLVVIADFTTNVSSGVPPFSVMFTDLSQNATSISWDVNGDEVEDSNASEFVYVYNTSGTYDVSLTATNFNVNDVKVDTVISYFSEEVPEFPTIALPVLIVLGSMFLFQRKK</sequence>
<dbReference type="Proteomes" id="UP001185015">
    <property type="component" value="Unassembled WGS sequence"/>
</dbReference>
<proteinExistence type="predicted"/>
<dbReference type="PROSITE" id="PS50093">
    <property type="entry name" value="PKD"/>
    <property type="match status" value="2"/>
</dbReference>
<comment type="caution">
    <text evidence="3">The sequence shown here is derived from an EMBL/GenBank/DDBJ whole genome shotgun (WGS) entry which is preliminary data.</text>
</comment>
<evidence type="ECO:0000313" key="3">
    <source>
        <dbReference type="EMBL" id="MDR6221894.1"/>
    </source>
</evidence>
<dbReference type="Pfam" id="PF24346">
    <property type="entry name" value="DUF7507"/>
    <property type="match status" value="1"/>
</dbReference>
<accession>A0AA90TXM2</accession>
<name>A0AA90TXM2_9EURY</name>
<dbReference type="PANTHER" id="PTHR36842:SF1">
    <property type="entry name" value="PROTEIN TOLB"/>
    <property type="match status" value="1"/>
</dbReference>
<gene>
    <name evidence="3" type="ORF">J2750_000326</name>
</gene>
<keyword evidence="4" id="KW-1185">Reference proteome</keyword>
<dbReference type="InterPro" id="IPR013783">
    <property type="entry name" value="Ig-like_fold"/>
</dbReference>